<dbReference type="OrthoDB" id="1870283at2759"/>
<dbReference type="InterPro" id="IPR040265">
    <property type="entry name" value="CHUP1/IPGA1-like"/>
</dbReference>
<gene>
    <name evidence="5" type="ORF">CMV_016766</name>
</gene>
<dbReference type="GO" id="GO:0055028">
    <property type="term" value="C:cortical microtubule"/>
    <property type="evidence" value="ECO:0007669"/>
    <property type="project" value="TreeGrafter"/>
</dbReference>
<evidence type="ECO:0000256" key="1">
    <source>
        <dbReference type="ARBA" id="ARBA00023054"/>
    </source>
</evidence>
<dbReference type="Proteomes" id="UP000737018">
    <property type="component" value="Unassembled WGS sequence"/>
</dbReference>
<evidence type="ECO:0000313" key="6">
    <source>
        <dbReference type="Proteomes" id="UP000737018"/>
    </source>
</evidence>
<feature type="region of interest" description="Disordered" evidence="3">
    <location>
        <begin position="35"/>
        <end position="55"/>
    </location>
</feature>
<evidence type="ECO:0000256" key="3">
    <source>
        <dbReference type="SAM" id="MobiDB-lite"/>
    </source>
</evidence>
<dbReference type="PANTHER" id="PTHR31342:SF4">
    <property type="entry name" value="ACTIN BINDING PROTEIN FAMILY"/>
    <property type="match status" value="1"/>
</dbReference>
<feature type="coiled-coil region" evidence="2">
    <location>
        <begin position="298"/>
        <end position="325"/>
    </location>
</feature>
<feature type="coiled-coil region" evidence="2">
    <location>
        <begin position="216"/>
        <end position="250"/>
    </location>
</feature>
<evidence type="ECO:0000256" key="2">
    <source>
        <dbReference type="SAM" id="Coils"/>
    </source>
</evidence>
<dbReference type="AlphaFoldDB" id="A0A8J4R3C7"/>
<sequence>MMVKEQRDIKPLLLKFGVALAISFAGFLYSRLRTKRIKPSPPPPSPRSLDHGNELNLKGGRAWHKDDLLGVKTTSISSNTVSVAAEYDETFIPKVCVDSIAGFSPSSKSSGDKEELLSPEFNDLVNELDFASAKAGLSPKTDFETPRSNIDTSKAFRSTENDEYEQEIWHLRNMVRVLRERERNLELELLEYYGLKEQETACIELQNRLKINNMEAKLFTLKINSLQADNQRLEAQLAEHGKVVADLEAARAKIKLLKKKLSCKTMNTRMLQKENTELSRRLESTQVLANSVLEDPEGEALRVESEHLRRKNEDLEKEIEQLETDRCSDAEELVYLKWINACLRYELRNFQPPDGKSVARDLSKTLSPESEEKAKQLILEYAHSEGLGEKGISIIDFDYDQWSTSQTSALTDSGEFDDSSVDNSSATKTNSSSKSKYFHKLRRILLHGYLSSEKSGSLEDADSSRISGISTGMYADTEGHRNKFKSLQGSSRFSFDLNRFKSKEENFKDIDGAERNSDVGSSYAYKRFVLGREGSDLGLKSSLDRHSDDTEKYELMKYAEVLKDSLPQGGKPSVHRRASSYSSC</sequence>
<keyword evidence="4" id="KW-0472">Membrane</keyword>
<organism evidence="5 6">
    <name type="scientific">Castanea mollissima</name>
    <name type="common">Chinese chestnut</name>
    <dbReference type="NCBI Taxonomy" id="60419"/>
    <lineage>
        <taxon>Eukaryota</taxon>
        <taxon>Viridiplantae</taxon>
        <taxon>Streptophyta</taxon>
        <taxon>Embryophyta</taxon>
        <taxon>Tracheophyta</taxon>
        <taxon>Spermatophyta</taxon>
        <taxon>Magnoliopsida</taxon>
        <taxon>eudicotyledons</taxon>
        <taxon>Gunneridae</taxon>
        <taxon>Pentapetalae</taxon>
        <taxon>rosids</taxon>
        <taxon>fabids</taxon>
        <taxon>Fagales</taxon>
        <taxon>Fagaceae</taxon>
        <taxon>Castanea</taxon>
    </lineage>
</organism>
<keyword evidence="4" id="KW-0812">Transmembrane</keyword>
<feature type="region of interest" description="Disordered" evidence="3">
    <location>
        <begin position="410"/>
        <end position="431"/>
    </location>
</feature>
<keyword evidence="1 2" id="KW-0175">Coiled coil</keyword>
<proteinExistence type="predicted"/>
<protein>
    <submittedName>
        <fullName evidence="5">Uncharacterized protein</fullName>
    </submittedName>
</protein>
<evidence type="ECO:0000256" key="4">
    <source>
        <dbReference type="SAM" id="Phobius"/>
    </source>
</evidence>
<feature type="transmembrane region" description="Helical" evidence="4">
    <location>
        <begin position="12"/>
        <end position="32"/>
    </location>
</feature>
<accession>A0A8J4R3C7</accession>
<keyword evidence="4" id="KW-1133">Transmembrane helix</keyword>
<evidence type="ECO:0000313" key="5">
    <source>
        <dbReference type="EMBL" id="KAF3958314.1"/>
    </source>
</evidence>
<dbReference type="PANTHER" id="PTHR31342">
    <property type="entry name" value="PROTEIN CHUP1, CHLOROPLASTIC"/>
    <property type="match status" value="1"/>
</dbReference>
<dbReference type="EMBL" id="JRKL02002590">
    <property type="protein sequence ID" value="KAF3958314.1"/>
    <property type="molecule type" value="Genomic_DNA"/>
</dbReference>
<name>A0A8J4R3C7_9ROSI</name>
<keyword evidence="6" id="KW-1185">Reference proteome</keyword>
<reference evidence="5" key="1">
    <citation type="submission" date="2020-03" db="EMBL/GenBank/DDBJ databases">
        <title>Castanea mollissima Vanexum genome sequencing.</title>
        <authorList>
            <person name="Staton M."/>
        </authorList>
    </citation>
    <scope>NUCLEOTIDE SEQUENCE</scope>
    <source>
        <tissue evidence="5">Leaf</tissue>
    </source>
</reference>
<dbReference type="GO" id="GO:0072699">
    <property type="term" value="P:protein localization to cortical microtubule cytoskeleton"/>
    <property type="evidence" value="ECO:0007669"/>
    <property type="project" value="TreeGrafter"/>
</dbReference>
<comment type="caution">
    <text evidence="5">The sequence shown here is derived from an EMBL/GenBank/DDBJ whole genome shotgun (WGS) entry which is preliminary data.</text>
</comment>